<gene>
    <name evidence="2" type="ORF">L21SP4_00456</name>
</gene>
<evidence type="ECO:0000256" key="1">
    <source>
        <dbReference type="SAM" id="MobiDB-lite"/>
    </source>
</evidence>
<evidence type="ECO:0000313" key="3">
    <source>
        <dbReference type="Proteomes" id="UP000035268"/>
    </source>
</evidence>
<proteinExistence type="predicted"/>
<dbReference type="OrthoDB" id="5471831at2"/>
<reference evidence="3" key="1">
    <citation type="submission" date="2015-02" db="EMBL/GenBank/DDBJ databases">
        <title>Description and complete genome sequence of the first cultured representative of the subdivision 5 of the Verrucomicrobia phylum.</title>
        <authorList>
            <person name="Spring S."/>
            <person name="Bunk B."/>
            <person name="Sproer C."/>
            <person name="Klenk H.-P."/>
        </authorList>
    </citation>
    <scope>NUCLEOTIDE SEQUENCE [LARGE SCALE GENOMIC DNA]</scope>
    <source>
        <strain evidence="3">L21-Fru-AB</strain>
    </source>
</reference>
<evidence type="ECO:0000313" key="2">
    <source>
        <dbReference type="EMBL" id="AKJ63736.1"/>
    </source>
</evidence>
<dbReference type="Proteomes" id="UP000035268">
    <property type="component" value="Chromosome"/>
</dbReference>
<protein>
    <recommendedName>
        <fullName evidence="4">Antitoxin</fullName>
    </recommendedName>
</protein>
<keyword evidence="3" id="KW-1185">Reference proteome</keyword>
<dbReference type="RefSeq" id="WP_052881140.1">
    <property type="nucleotide sequence ID" value="NZ_CP010904.1"/>
</dbReference>
<reference evidence="2 3" key="2">
    <citation type="journal article" date="2016" name="ISME J.">
        <title>Characterization of the first cultured representative of Verrucomicrobia subdivision 5 indicates the proposal of a novel phylum.</title>
        <authorList>
            <person name="Spring S."/>
            <person name="Bunk B."/>
            <person name="Sproer C."/>
            <person name="Schumann P."/>
            <person name="Rohde M."/>
            <person name="Tindall B.J."/>
            <person name="Klenk H.P."/>
        </authorList>
    </citation>
    <scope>NUCLEOTIDE SEQUENCE [LARGE SCALE GENOMIC DNA]</scope>
    <source>
        <strain evidence="2 3">L21-Fru-AB</strain>
    </source>
</reference>
<accession>A0A0G3EB63</accession>
<evidence type="ECO:0008006" key="4">
    <source>
        <dbReference type="Google" id="ProtNLM"/>
    </source>
</evidence>
<dbReference type="EMBL" id="CP010904">
    <property type="protein sequence ID" value="AKJ63736.1"/>
    <property type="molecule type" value="Genomic_DNA"/>
</dbReference>
<dbReference type="KEGG" id="vbl:L21SP4_00456"/>
<dbReference type="STRING" id="1307763.L21SP4_00456"/>
<feature type="region of interest" description="Disordered" evidence="1">
    <location>
        <begin position="67"/>
        <end position="89"/>
    </location>
</feature>
<name>A0A0G3EB63_9BACT</name>
<dbReference type="AlphaFoldDB" id="A0A0G3EB63"/>
<sequence length="89" mass="10223">MSYMAVKDLKKTRVVRETLEREGELVLTRDGRPFAVMFGIEPDSIEESLSEIRRALFSSAVRQARRRSAKNPVSVDEIQTEIESARREP</sequence>
<organism evidence="2 3">
    <name type="scientific">Kiritimatiella glycovorans</name>
    <dbReference type="NCBI Taxonomy" id="1307763"/>
    <lineage>
        <taxon>Bacteria</taxon>
        <taxon>Pseudomonadati</taxon>
        <taxon>Kiritimatiellota</taxon>
        <taxon>Kiritimatiellia</taxon>
        <taxon>Kiritimatiellales</taxon>
        <taxon>Kiritimatiellaceae</taxon>
        <taxon>Kiritimatiella</taxon>
    </lineage>
</organism>